<evidence type="ECO:0000259" key="7">
    <source>
        <dbReference type="PROSITE" id="PS50893"/>
    </source>
</evidence>
<keyword evidence="4 6" id="KW-1133">Transmembrane helix</keyword>
<dbReference type="InterPro" id="IPR050352">
    <property type="entry name" value="ABCG_transporters"/>
</dbReference>
<evidence type="ECO:0000256" key="5">
    <source>
        <dbReference type="ARBA" id="ARBA00023136"/>
    </source>
</evidence>
<dbReference type="PANTHER" id="PTHR48041">
    <property type="entry name" value="ABC TRANSPORTER G FAMILY MEMBER 28"/>
    <property type="match status" value="1"/>
</dbReference>
<dbReference type="Gene3D" id="3.40.50.300">
    <property type="entry name" value="P-loop containing nucleotide triphosphate hydrolases"/>
    <property type="match status" value="1"/>
</dbReference>
<sequence length="581" mass="63516">MGPSGAGKSTLLDTLTMRKTVGDISGRVLINGRERDDSFLLASTYVPQEDNLVPTNTVFETMQFYADLTLPPSSSLEGRQCAVRERLTSVGLTGHERQRVGGRLPGGFSVRGLSGGERRRLSIAAGVVHSPALVFVDEPTSGLDAFSALCVMESLKTMSSQGHAVICTIHQPRQAILDMFDKVAFLAAGRLVYMGPPWGVQAWLADAGLWDPERATMASLADTVLDCITVGFEKPEDQYGKHTLRDEAEVEVLAAKRRKEVLELAEMYELAAVKPSSARDCNWPHERRPGIARQYWTLQRQMCRIAFRSPGTLAARVGLHLLVGLLVGAVYYDMDTGFWESGPGARNWLPPYFQRLSSMPQDRVGVLFLLTLAQSVTPNCAMSFFIEDRQYYSREAGARLYGALPYHLANAVTEASVCMVNGAVASAIATSLAGLPLSGRWWATMLHLVSHHLCASAMVQMCARLAPNQDVAFVFSAGYIILCMLFSNVLVKVSTVLPAFARLRWLCSMYYATSGIVRVEFAGVEERGLPAGNTVAAGFEIPIGNGQVLTEVGCLAVVWCFYFFFSTVGYLGLRFLSTSKI</sequence>
<feature type="transmembrane region" description="Helical" evidence="6">
    <location>
        <begin position="313"/>
        <end position="332"/>
    </location>
</feature>
<name>A0A7S1LMV4_ALECA</name>
<organism evidence="8">
    <name type="scientific">Alexandrium catenella</name>
    <name type="common">Red tide dinoflagellate</name>
    <name type="synonym">Gonyaulax catenella</name>
    <dbReference type="NCBI Taxonomy" id="2925"/>
    <lineage>
        <taxon>Eukaryota</taxon>
        <taxon>Sar</taxon>
        <taxon>Alveolata</taxon>
        <taxon>Dinophyceae</taxon>
        <taxon>Gonyaulacales</taxon>
        <taxon>Pyrocystaceae</taxon>
        <taxon>Alexandrium</taxon>
    </lineage>
</organism>
<feature type="domain" description="ABC transporter" evidence="7">
    <location>
        <begin position="1"/>
        <end position="213"/>
    </location>
</feature>
<dbReference type="InterPro" id="IPR027417">
    <property type="entry name" value="P-loop_NTPase"/>
</dbReference>
<proteinExistence type="predicted"/>
<dbReference type="GO" id="GO:0016887">
    <property type="term" value="F:ATP hydrolysis activity"/>
    <property type="evidence" value="ECO:0007669"/>
    <property type="project" value="InterPro"/>
</dbReference>
<dbReference type="GO" id="GO:0016020">
    <property type="term" value="C:membrane"/>
    <property type="evidence" value="ECO:0007669"/>
    <property type="project" value="UniProtKB-SubCell"/>
</dbReference>
<dbReference type="GO" id="GO:0005524">
    <property type="term" value="F:ATP binding"/>
    <property type="evidence" value="ECO:0007669"/>
    <property type="project" value="InterPro"/>
</dbReference>
<comment type="subcellular location">
    <subcellularLocation>
        <location evidence="1">Membrane</location>
        <topology evidence="1">Multi-pass membrane protein</topology>
    </subcellularLocation>
</comment>
<keyword evidence="3 6" id="KW-0812">Transmembrane</keyword>
<keyword evidence="2" id="KW-0813">Transport</keyword>
<feature type="transmembrane region" description="Helical" evidence="6">
    <location>
        <begin position="556"/>
        <end position="576"/>
    </location>
</feature>
<evidence type="ECO:0000256" key="1">
    <source>
        <dbReference type="ARBA" id="ARBA00004141"/>
    </source>
</evidence>
<feature type="transmembrane region" description="Helical" evidence="6">
    <location>
        <begin position="364"/>
        <end position="386"/>
    </location>
</feature>
<evidence type="ECO:0000256" key="6">
    <source>
        <dbReference type="SAM" id="Phobius"/>
    </source>
</evidence>
<protein>
    <recommendedName>
        <fullName evidence="7">ABC transporter domain-containing protein</fullName>
    </recommendedName>
</protein>
<evidence type="ECO:0000313" key="8">
    <source>
        <dbReference type="EMBL" id="CAD9108350.1"/>
    </source>
</evidence>
<feature type="transmembrane region" description="Helical" evidence="6">
    <location>
        <begin position="471"/>
        <end position="491"/>
    </location>
</feature>
<accession>A0A7S1LMV4</accession>
<dbReference type="PANTHER" id="PTHR48041:SF139">
    <property type="entry name" value="PROTEIN SCARLET"/>
    <property type="match status" value="1"/>
</dbReference>
<dbReference type="GO" id="GO:0140359">
    <property type="term" value="F:ABC-type transporter activity"/>
    <property type="evidence" value="ECO:0007669"/>
    <property type="project" value="InterPro"/>
</dbReference>
<evidence type="ECO:0000256" key="4">
    <source>
        <dbReference type="ARBA" id="ARBA00022989"/>
    </source>
</evidence>
<dbReference type="Pfam" id="PF01061">
    <property type="entry name" value="ABC2_membrane"/>
    <property type="match status" value="1"/>
</dbReference>
<evidence type="ECO:0000256" key="2">
    <source>
        <dbReference type="ARBA" id="ARBA00022448"/>
    </source>
</evidence>
<dbReference type="InterPro" id="IPR017871">
    <property type="entry name" value="ABC_transporter-like_CS"/>
</dbReference>
<dbReference type="PROSITE" id="PS50893">
    <property type="entry name" value="ABC_TRANSPORTER_2"/>
    <property type="match status" value="1"/>
</dbReference>
<dbReference type="PROSITE" id="PS00211">
    <property type="entry name" value="ABC_TRANSPORTER_1"/>
    <property type="match status" value="1"/>
</dbReference>
<dbReference type="SUPFAM" id="SSF52540">
    <property type="entry name" value="P-loop containing nucleoside triphosphate hydrolases"/>
    <property type="match status" value="1"/>
</dbReference>
<dbReference type="AlphaFoldDB" id="A0A7S1LMV4"/>
<keyword evidence="5 6" id="KW-0472">Membrane</keyword>
<dbReference type="Pfam" id="PF00005">
    <property type="entry name" value="ABC_tran"/>
    <property type="match status" value="1"/>
</dbReference>
<dbReference type="EMBL" id="HBGE01018482">
    <property type="protein sequence ID" value="CAD9108350.1"/>
    <property type="molecule type" value="Transcribed_RNA"/>
</dbReference>
<dbReference type="InterPro" id="IPR003439">
    <property type="entry name" value="ABC_transporter-like_ATP-bd"/>
</dbReference>
<dbReference type="InterPro" id="IPR013525">
    <property type="entry name" value="ABC2_TM"/>
</dbReference>
<reference evidence="8" key="1">
    <citation type="submission" date="2021-01" db="EMBL/GenBank/DDBJ databases">
        <authorList>
            <person name="Corre E."/>
            <person name="Pelletier E."/>
            <person name="Niang G."/>
            <person name="Scheremetjew M."/>
            <person name="Finn R."/>
            <person name="Kale V."/>
            <person name="Holt S."/>
            <person name="Cochrane G."/>
            <person name="Meng A."/>
            <person name="Brown T."/>
            <person name="Cohen L."/>
        </authorList>
    </citation>
    <scope>NUCLEOTIDE SEQUENCE</scope>
    <source>
        <strain evidence="8">OF101</strain>
    </source>
</reference>
<gene>
    <name evidence="8" type="ORF">ACAT0790_LOCUS11064</name>
</gene>
<evidence type="ECO:0000256" key="3">
    <source>
        <dbReference type="ARBA" id="ARBA00022692"/>
    </source>
</evidence>